<gene>
    <name evidence="6" type="ORF">E4O86_12910</name>
</gene>
<keyword evidence="3" id="KW-0813">Transport</keyword>
<dbReference type="Pfam" id="PF13416">
    <property type="entry name" value="SBP_bac_8"/>
    <property type="match status" value="1"/>
</dbReference>
<comment type="similarity">
    <text evidence="2">Belongs to the bacterial solute-binding protein 1 family.</text>
</comment>
<dbReference type="Proteomes" id="UP000773614">
    <property type="component" value="Unassembled WGS sequence"/>
</dbReference>
<dbReference type="AlphaFoldDB" id="A0A964T5N9"/>
<protein>
    <submittedName>
        <fullName evidence="6">ABC transporter substrate-binding protein</fullName>
    </submittedName>
</protein>
<reference evidence="6" key="1">
    <citation type="submission" date="2019-03" db="EMBL/GenBank/DDBJ databases">
        <title>Afifella sp. nov., isolated from activated sludge.</title>
        <authorList>
            <person name="Li Q."/>
            <person name="Liu Y."/>
        </authorList>
    </citation>
    <scope>NUCLEOTIDE SEQUENCE</scope>
    <source>
        <strain evidence="6">L72</strain>
    </source>
</reference>
<sequence length="367" mass="39874">MSVDEEKRLAFLDRMSRRRFLAGAGGLAGAALAAPLLPRPALAAEQVRFCSWGGSLQDLQREHVLAPFQAASGIKVVEDSLPFPSRIKAMVDSGNLEFDVVETDLLTILSLEEMGEYFEPIDYSALSPAALAGIPEGLRLPKAIGYFYWSYNIGYRTDKFGGASPQSWADVWDTAKFPGGRTLCSADDGQYPNLEFALLADGVAKDALYPIDVDRAFASLDRIKPSVRKWWSSGSEVVQLFTSGEVTAGSTYSGRLMTAKAEGAPVDLSWNDGQASLDYLMIVKGADMGPAMKLIDALLQVQPSIAIFNEYAGGPANAEVLAGLKPGRAAELPSYPDNLARMYVQDSKWWADNLGTIVEKFHEWSVL</sequence>
<name>A0A964T5N9_9HYPH</name>
<evidence type="ECO:0000256" key="4">
    <source>
        <dbReference type="ARBA" id="ARBA00022729"/>
    </source>
</evidence>
<keyword evidence="4" id="KW-0732">Signal</keyword>
<keyword evidence="5" id="KW-0574">Periplasm</keyword>
<proteinExistence type="inferred from homology"/>
<dbReference type="EMBL" id="SPKJ01000043">
    <property type="protein sequence ID" value="MYZ48610.1"/>
    <property type="molecule type" value="Genomic_DNA"/>
</dbReference>
<evidence type="ECO:0000313" key="7">
    <source>
        <dbReference type="Proteomes" id="UP000773614"/>
    </source>
</evidence>
<comment type="caution">
    <text evidence="6">The sequence shown here is derived from an EMBL/GenBank/DDBJ whole genome shotgun (WGS) entry which is preliminary data.</text>
</comment>
<comment type="subcellular location">
    <subcellularLocation>
        <location evidence="1">Periplasm</location>
    </subcellularLocation>
</comment>
<accession>A0A964T5N9</accession>
<keyword evidence="7" id="KW-1185">Reference proteome</keyword>
<dbReference type="InterPro" id="IPR006059">
    <property type="entry name" value="SBP"/>
</dbReference>
<dbReference type="OrthoDB" id="9815444at2"/>
<organism evidence="6 7">
    <name type="scientific">Propylenella binzhouense</name>
    <dbReference type="NCBI Taxonomy" id="2555902"/>
    <lineage>
        <taxon>Bacteria</taxon>
        <taxon>Pseudomonadati</taxon>
        <taxon>Pseudomonadota</taxon>
        <taxon>Alphaproteobacteria</taxon>
        <taxon>Hyphomicrobiales</taxon>
        <taxon>Propylenellaceae</taxon>
        <taxon>Propylenella</taxon>
    </lineage>
</organism>
<evidence type="ECO:0000256" key="3">
    <source>
        <dbReference type="ARBA" id="ARBA00022448"/>
    </source>
</evidence>
<evidence type="ECO:0000256" key="1">
    <source>
        <dbReference type="ARBA" id="ARBA00004418"/>
    </source>
</evidence>
<dbReference type="SUPFAM" id="SSF53850">
    <property type="entry name" value="Periplasmic binding protein-like II"/>
    <property type="match status" value="1"/>
</dbReference>
<evidence type="ECO:0000256" key="5">
    <source>
        <dbReference type="ARBA" id="ARBA00022764"/>
    </source>
</evidence>
<dbReference type="GO" id="GO:0015888">
    <property type="term" value="P:thiamine transport"/>
    <property type="evidence" value="ECO:0007669"/>
    <property type="project" value="TreeGrafter"/>
</dbReference>
<dbReference type="GO" id="GO:0030976">
    <property type="term" value="F:thiamine pyrophosphate binding"/>
    <property type="evidence" value="ECO:0007669"/>
    <property type="project" value="TreeGrafter"/>
</dbReference>
<dbReference type="InterPro" id="IPR006311">
    <property type="entry name" value="TAT_signal"/>
</dbReference>
<dbReference type="Gene3D" id="3.40.190.10">
    <property type="entry name" value="Periplasmic binding protein-like II"/>
    <property type="match status" value="2"/>
</dbReference>
<dbReference type="RefSeq" id="WP_161140961.1">
    <property type="nucleotide sequence ID" value="NZ_SPKJ01000043.1"/>
</dbReference>
<dbReference type="PROSITE" id="PS51318">
    <property type="entry name" value="TAT"/>
    <property type="match status" value="1"/>
</dbReference>
<evidence type="ECO:0000256" key="2">
    <source>
        <dbReference type="ARBA" id="ARBA00008520"/>
    </source>
</evidence>
<dbReference type="GO" id="GO:0030975">
    <property type="term" value="F:thiamine binding"/>
    <property type="evidence" value="ECO:0007669"/>
    <property type="project" value="TreeGrafter"/>
</dbReference>
<dbReference type="PANTHER" id="PTHR30006:SF3">
    <property type="entry name" value="THIAMINE-BINDING PERIPLASMIC PROTEIN"/>
    <property type="match status" value="1"/>
</dbReference>
<evidence type="ECO:0000313" key="6">
    <source>
        <dbReference type="EMBL" id="MYZ48610.1"/>
    </source>
</evidence>
<dbReference type="PANTHER" id="PTHR30006">
    <property type="entry name" value="THIAMINE-BINDING PERIPLASMIC PROTEIN-RELATED"/>
    <property type="match status" value="1"/>
</dbReference>
<dbReference type="CDD" id="cd13589">
    <property type="entry name" value="PBP2_polyamine_RpCGA009"/>
    <property type="match status" value="1"/>
</dbReference>
<dbReference type="GO" id="GO:0030288">
    <property type="term" value="C:outer membrane-bounded periplasmic space"/>
    <property type="evidence" value="ECO:0007669"/>
    <property type="project" value="TreeGrafter"/>
</dbReference>